<proteinExistence type="predicted"/>
<keyword evidence="1" id="KW-0812">Transmembrane</keyword>
<keyword evidence="1" id="KW-1133">Transmembrane helix</keyword>
<evidence type="ECO:0000313" key="2">
    <source>
        <dbReference type="RefSeq" id="XP_059605408.1"/>
    </source>
</evidence>
<dbReference type="AlphaFoldDB" id="A0AAJ8BXC5"/>
<feature type="transmembrane region" description="Helical" evidence="1">
    <location>
        <begin position="76"/>
        <end position="95"/>
    </location>
</feature>
<evidence type="ECO:0008006" key="3">
    <source>
        <dbReference type="Google" id="ProtNLM"/>
    </source>
</evidence>
<feature type="non-terminal residue" evidence="2">
    <location>
        <position position="177"/>
    </location>
</feature>
<dbReference type="KEGG" id="ang:An07g08420"/>
<protein>
    <recommendedName>
        <fullName evidence="3">G-protein coupled receptors family 1 profile domain-containing protein</fullName>
    </recommendedName>
</protein>
<dbReference type="VEuPathDB" id="FungiDB:An07g08420"/>
<feature type="transmembrane region" description="Helical" evidence="1">
    <location>
        <begin position="7"/>
        <end position="30"/>
    </location>
</feature>
<sequence length="177" mass="19596">MISPAEAITAMFGGVVALNIHLLISNLISVPRTLYCLSLGPTYVLALQVMVAVSIARMQCIILNQPFQLRSRKIKALLFLYAIFPMPYLVILVNIKVLPKGVGNGDPRGGSQCAFPYQSANQEERWCLADVLLMLCATLGWEFWTSEDSTDTAHAGYSSRPFQDLFLLPLQLPPQTH</sequence>
<reference evidence="2" key="2">
    <citation type="submission" date="2025-08" db="UniProtKB">
        <authorList>
            <consortium name="RefSeq"/>
        </authorList>
    </citation>
    <scope>IDENTIFICATION</scope>
</reference>
<dbReference type="RefSeq" id="XP_059605408.1">
    <property type="nucleotide sequence ID" value="XM_059748646.1"/>
</dbReference>
<feature type="transmembrane region" description="Helical" evidence="1">
    <location>
        <begin position="42"/>
        <end position="64"/>
    </location>
</feature>
<reference evidence="2" key="1">
    <citation type="submission" date="2025-02" db="EMBL/GenBank/DDBJ databases">
        <authorList>
            <consortium name="NCBI Genome Project"/>
        </authorList>
    </citation>
    <scope>NUCLEOTIDE SEQUENCE</scope>
</reference>
<gene>
    <name evidence="2" type="ORF">An07g08420</name>
</gene>
<evidence type="ECO:0000256" key="1">
    <source>
        <dbReference type="SAM" id="Phobius"/>
    </source>
</evidence>
<dbReference type="GeneID" id="84591499"/>
<keyword evidence="1" id="KW-0472">Membrane</keyword>
<accession>A0AAJ8BXC5</accession>
<name>A0AAJ8BXC5_ASPNG</name>
<organism evidence="2">
    <name type="scientific">Aspergillus niger</name>
    <dbReference type="NCBI Taxonomy" id="5061"/>
    <lineage>
        <taxon>Eukaryota</taxon>
        <taxon>Fungi</taxon>
        <taxon>Dikarya</taxon>
        <taxon>Ascomycota</taxon>
        <taxon>Pezizomycotina</taxon>
        <taxon>Eurotiomycetes</taxon>
        <taxon>Eurotiomycetidae</taxon>
        <taxon>Eurotiales</taxon>
        <taxon>Aspergillaceae</taxon>
        <taxon>Aspergillus</taxon>
        <taxon>Aspergillus subgen. Circumdati</taxon>
    </lineage>
</organism>